<sequence>MSTPVYDPPALEKGALRVTPLGGLGEVGRNMTTYEFDGKILIVDCGVLFPEEHQPGVDLILPDFEPLKNRLDDIVGVVLTHGHEDHIGAVPYLLKLRQDIPLIGSALTLALVEAKLKEHRIKPVLTVVKEEEEWDIEPFVLEFVAVNHSIPDALAIAIRTPAGLVLHTGDFKMDQLPLDGRITDLRAFARLGEEGVDLFLPDSTNADVPGFTPTERAIGPVIDQVISKTPGRVIVASFSSHVHRVQQVLDAAAANGRRVALLGRSMVRNMTIAADLGYLKVPDNVLVDYKKAKDIPDDQIVYMSTGSQGEPMAVLSRMANLDHAIEPGAGDTVILASSQIPGNENAIYRVIDGLTKLGANVVHKSNAKVHVSGHAAAGELLYCYNILKPKNVLPVHGEYRHLMANAKLAQDTGVAEERTILGENGSVIDLKDGIARVVGQLDLGFVYVDGSTVGEITDADLKDRRTLGEEGFVSVIVVVDAATGRIITGPEIHARGIAEDDSVFEAVKPKIAKALEEAAASGVRDTHALSQTVRRTIGRWVNQSLRRRPMIVPLVIEA</sequence>
<comment type="subcellular location">
    <subcellularLocation>
        <location evidence="9">Cytoplasm</location>
    </subcellularLocation>
</comment>
<evidence type="ECO:0000259" key="13">
    <source>
        <dbReference type="SMART" id="SM00849"/>
    </source>
</evidence>
<dbReference type="GO" id="GO:0008270">
    <property type="term" value="F:zinc ion binding"/>
    <property type="evidence" value="ECO:0007669"/>
    <property type="project" value="InterPro"/>
</dbReference>
<dbReference type="GO" id="GO:0006364">
    <property type="term" value="P:rRNA processing"/>
    <property type="evidence" value="ECO:0007669"/>
    <property type="project" value="UniProtKB-UniRule"/>
</dbReference>
<evidence type="ECO:0000256" key="4">
    <source>
        <dbReference type="ARBA" id="ARBA00022759"/>
    </source>
</evidence>
<name>A0A4Y9FYW9_9MICO</name>
<evidence type="ECO:0000313" key="15">
    <source>
        <dbReference type="Proteomes" id="UP000298358"/>
    </source>
</evidence>
<dbReference type="AlphaFoldDB" id="A0A4Y9FYW9"/>
<feature type="binding site" evidence="12">
    <location>
        <position position="85"/>
    </location>
    <ligand>
        <name>Zn(2+)</name>
        <dbReference type="ChEBI" id="CHEBI:29105"/>
        <label>1</label>
        <note>catalytic</note>
    </ligand>
</feature>
<keyword evidence="4 9" id="KW-0255">Endonuclease</keyword>
<dbReference type="InterPro" id="IPR011108">
    <property type="entry name" value="RMMBL"/>
</dbReference>
<reference evidence="14 15" key="1">
    <citation type="submission" date="2019-03" db="EMBL/GenBank/DDBJ databases">
        <title>Diversity of the mouse oral microbiome.</title>
        <authorList>
            <person name="Joseph S."/>
            <person name="Aduse-Opoku J."/>
            <person name="Curtis M."/>
            <person name="Wade W."/>
            <person name="Hashim A."/>
        </authorList>
    </citation>
    <scope>NUCLEOTIDE SEQUENCE [LARGE SCALE GENOMIC DNA]</scope>
    <source>
        <strain evidence="14 15">P1012</strain>
    </source>
</reference>
<dbReference type="EMBL" id="SPQB01000008">
    <property type="protein sequence ID" value="TFU33452.1"/>
    <property type="molecule type" value="Genomic_DNA"/>
</dbReference>
<feature type="binding site" evidence="12">
    <location>
        <position position="81"/>
    </location>
    <ligand>
        <name>Zn(2+)</name>
        <dbReference type="ChEBI" id="CHEBI:29105"/>
        <label>1</label>
        <note>catalytic</note>
    </ligand>
</feature>
<feature type="binding site" evidence="12">
    <location>
        <position position="58"/>
    </location>
    <ligand>
        <name>Ca(2+)</name>
        <dbReference type="ChEBI" id="CHEBI:29108"/>
    </ligand>
</feature>
<feature type="binding site" evidence="11">
    <location>
        <begin position="239"/>
        <end position="241"/>
    </location>
    <ligand>
        <name>substrate</name>
    </ligand>
</feature>
<dbReference type="HAMAP" id="MF_01491">
    <property type="entry name" value="RNase_J_bact"/>
    <property type="match status" value="1"/>
</dbReference>
<dbReference type="PANTHER" id="PTHR43694:SF1">
    <property type="entry name" value="RIBONUCLEASE J"/>
    <property type="match status" value="1"/>
</dbReference>
<keyword evidence="8 9" id="KW-0694">RNA-binding</keyword>
<feature type="binding site" evidence="12">
    <location>
        <position position="83"/>
    </location>
    <ligand>
        <name>Zn(2+)</name>
        <dbReference type="ChEBI" id="CHEBI:29105"/>
        <label>1</label>
        <note>catalytic</note>
    </ligand>
</feature>
<feature type="binding site" evidence="12">
    <location>
        <position position="86"/>
    </location>
    <ligand>
        <name>Zn(2+)</name>
        <dbReference type="ChEBI" id="CHEBI:29105"/>
        <label>1</label>
        <note>catalytic</note>
    </ligand>
</feature>
<keyword evidence="12" id="KW-0106">Calcium</keyword>
<evidence type="ECO:0000256" key="11">
    <source>
        <dbReference type="PIRSR" id="PIRSR004803-2"/>
    </source>
</evidence>
<evidence type="ECO:0000313" key="14">
    <source>
        <dbReference type="EMBL" id="TFU33452.1"/>
    </source>
</evidence>
<dbReference type="Pfam" id="PF07521">
    <property type="entry name" value="RMMBL"/>
    <property type="match status" value="1"/>
</dbReference>
<dbReference type="Pfam" id="PF00753">
    <property type="entry name" value="Lactamase_B"/>
    <property type="match status" value="1"/>
</dbReference>
<dbReference type="Gene3D" id="3.40.50.10710">
    <property type="entry name" value="Metallo-hydrolase/oxidoreductase"/>
    <property type="match status" value="1"/>
</dbReference>
<dbReference type="Proteomes" id="UP000298358">
    <property type="component" value="Unassembled WGS sequence"/>
</dbReference>
<evidence type="ECO:0000256" key="12">
    <source>
        <dbReference type="PIRSR" id="PIRSR004803-3"/>
    </source>
</evidence>
<proteinExistence type="inferred from homology"/>
<dbReference type="Gene3D" id="3.10.20.580">
    <property type="match status" value="1"/>
</dbReference>
<organism evidence="14 15">
    <name type="scientific">Microbacterium paludicola</name>
    <dbReference type="NCBI Taxonomy" id="300019"/>
    <lineage>
        <taxon>Bacteria</taxon>
        <taxon>Bacillati</taxon>
        <taxon>Actinomycetota</taxon>
        <taxon>Actinomycetes</taxon>
        <taxon>Micrococcales</taxon>
        <taxon>Microbacteriaceae</taxon>
        <taxon>Microbacterium</taxon>
    </lineage>
</organism>
<evidence type="ECO:0000256" key="5">
    <source>
        <dbReference type="ARBA" id="ARBA00022801"/>
    </source>
</evidence>
<dbReference type="PANTHER" id="PTHR43694">
    <property type="entry name" value="RIBONUCLEASE J"/>
    <property type="match status" value="1"/>
</dbReference>
<keyword evidence="15" id="KW-1185">Reference proteome</keyword>
<evidence type="ECO:0000256" key="9">
    <source>
        <dbReference type="HAMAP-Rule" id="MF_01491"/>
    </source>
</evidence>
<feature type="binding site" evidence="12">
    <location>
        <position position="396"/>
    </location>
    <ligand>
        <name>Zn(2+)</name>
        <dbReference type="ChEBI" id="CHEBI:29105"/>
        <label>1</label>
        <note>catalytic</note>
    </ligand>
</feature>
<dbReference type="SUPFAM" id="SSF56281">
    <property type="entry name" value="Metallo-hydrolase/oxidoreductase"/>
    <property type="match status" value="1"/>
</dbReference>
<feature type="active site" description="Proton acceptor" evidence="10">
    <location>
        <position position="374"/>
    </location>
</feature>
<dbReference type="CDD" id="cd07714">
    <property type="entry name" value="RNaseJ_MBL-fold"/>
    <property type="match status" value="1"/>
</dbReference>
<keyword evidence="2 9" id="KW-0540">Nuclease</keyword>
<dbReference type="OrthoDB" id="9770211at2"/>
<dbReference type="Gene3D" id="3.60.15.10">
    <property type="entry name" value="Ribonuclease Z/Hydroxyacylglutathione hydrolase-like"/>
    <property type="match status" value="1"/>
</dbReference>
<evidence type="ECO:0000256" key="6">
    <source>
        <dbReference type="ARBA" id="ARBA00022833"/>
    </source>
</evidence>
<keyword evidence="1 9" id="KW-0963">Cytoplasm</keyword>
<feature type="active site" description="Proton donor" evidence="10">
    <location>
        <position position="202"/>
    </location>
</feature>
<dbReference type="NCBIfam" id="TIGR00649">
    <property type="entry name" value="MG423"/>
    <property type="match status" value="1"/>
</dbReference>
<dbReference type="InterPro" id="IPR055132">
    <property type="entry name" value="RNase_J_b_CASP"/>
</dbReference>
<evidence type="ECO:0000256" key="3">
    <source>
        <dbReference type="ARBA" id="ARBA00022723"/>
    </source>
</evidence>
<dbReference type="InterPro" id="IPR001279">
    <property type="entry name" value="Metallo-B-lactamas"/>
</dbReference>
<comment type="cofactor">
    <cofactor evidence="12">
        <name>Ca(2+)</name>
        <dbReference type="ChEBI" id="CHEBI:29108"/>
    </cofactor>
    <text evidence="12">Binds 1 Ca(2+) cation per subunit. Seen in 1 crystal structure, it is not clear if it is physiologically important.</text>
</comment>
<feature type="binding site" evidence="12">
    <location>
        <position position="449"/>
    </location>
    <ligand>
        <name>Ca(2+)</name>
        <dbReference type="ChEBI" id="CHEBI:29108"/>
    </ligand>
</feature>
<evidence type="ECO:0000256" key="2">
    <source>
        <dbReference type="ARBA" id="ARBA00022722"/>
    </source>
</evidence>
<comment type="function">
    <text evidence="9">An RNase that has 5'-3' exonuclease and possibly endonuclease activity. Involved in maturation of rRNA and in some organisms also mRNA maturation and/or decay.</text>
</comment>
<accession>A0A4Y9FYW9</accession>
<dbReference type="InterPro" id="IPR030854">
    <property type="entry name" value="RNase_J_bac"/>
</dbReference>
<comment type="similarity">
    <text evidence="9">Belongs to the metallo-beta-lactamase superfamily. RNA-metabolizing metallo-beta-lactamase-like family. Bacterial RNase J subfamily.</text>
</comment>
<dbReference type="RefSeq" id="WP_135113775.1">
    <property type="nucleotide sequence ID" value="NZ_JADGLL010000008.1"/>
</dbReference>
<comment type="caution">
    <text evidence="14">The sequence shown here is derived from an EMBL/GenBank/DDBJ whole genome shotgun (WGS) entry which is preliminary data.</text>
</comment>
<feature type="binding site" evidence="9 11">
    <location>
        <begin position="370"/>
        <end position="374"/>
    </location>
    <ligand>
        <name>substrate</name>
    </ligand>
</feature>
<dbReference type="EC" id="3.1.-.-" evidence="9"/>
<keyword evidence="5 9" id="KW-0378">Hydrolase</keyword>
<feature type="binding site" evidence="12">
    <location>
        <position position="56"/>
    </location>
    <ligand>
        <name>Ca(2+)</name>
        <dbReference type="ChEBI" id="CHEBI:29108"/>
    </ligand>
</feature>
<dbReference type="Pfam" id="PF22505">
    <property type="entry name" value="RNase_J_b_CASP"/>
    <property type="match status" value="1"/>
</dbReference>
<feature type="binding site" evidence="12">
    <location>
        <position position="148"/>
    </location>
    <ligand>
        <name>Zn(2+)</name>
        <dbReference type="ChEBI" id="CHEBI:29105"/>
        <label>1</label>
        <note>catalytic</note>
    </ligand>
</feature>
<dbReference type="PIRSF" id="PIRSF004803">
    <property type="entry name" value="RnjA"/>
    <property type="match status" value="1"/>
</dbReference>
<dbReference type="InterPro" id="IPR036866">
    <property type="entry name" value="RibonucZ/Hydroxyglut_hydro"/>
</dbReference>
<dbReference type="STRING" id="300019.BO218_05945"/>
<dbReference type="InterPro" id="IPR042173">
    <property type="entry name" value="RNase_J_2"/>
</dbReference>
<evidence type="ECO:0000256" key="1">
    <source>
        <dbReference type="ARBA" id="ARBA00022490"/>
    </source>
</evidence>
<dbReference type="SMART" id="SM00849">
    <property type="entry name" value="Lactamase_B"/>
    <property type="match status" value="1"/>
</dbReference>
<dbReference type="GO" id="GO:0004521">
    <property type="term" value="F:RNA endonuclease activity"/>
    <property type="evidence" value="ECO:0007669"/>
    <property type="project" value="UniProtKB-UniRule"/>
</dbReference>
<dbReference type="InterPro" id="IPR004613">
    <property type="entry name" value="RNase_J"/>
</dbReference>
<evidence type="ECO:0000256" key="8">
    <source>
        <dbReference type="ARBA" id="ARBA00022884"/>
    </source>
</evidence>
<gene>
    <name evidence="9" type="primary">rnj</name>
    <name evidence="14" type="ORF">E4U02_05230</name>
</gene>
<evidence type="ECO:0000256" key="10">
    <source>
        <dbReference type="PIRSR" id="PIRSR004803-1"/>
    </source>
</evidence>
<keyword evidence="9" id="KW-0698">rRNA processing</keyword>
<feature type="domain" description="Metallo-beta-lactamase" evidence="13">
    <location>
        <begin position="28"/>
        <end position="222"/>
    </location>
</feature>
<dbReference type="InterPro" id="IPR041636">
    <property type="entry name" value="RNase_J_C"/>
</dbReference>
<feature type="binding site" evidence="12">
    <location>
        <position position="170"/>
    </location>
    <ligand>
        <name>Zn(2+)</name>
        <dbReference type="ChEBI" id="CHEBI:29105"/>
        <label>1</label>
        <note>catalytic</note>
    </ligand>
</feature>
<dbReference type="GO" id="GO:0004534">
    <property type="term" value="F:5'-3' RNA exonuclease activity"/>
    <property type="evidence" value="ECO:0007669"/>
    <property type="project" value="UniProtKB-UniRule"/>
</dbReference>
<comment type="subunit">
    <text evidence="9">Homodimer, may be a subunit of the RNA degradosome.</text>
</comment>
<keyword evidence="6 12" id="KW-0862">Zinc</keyword>
<dbReference type="GO" id="GO:0003723">
    <property type="term" value="F:RNA binding"/>
    <property type="evidence" value="ECO:0007669"/>
    <property type="project" value="UniProtKB-UniRule"/>
</dbReference>
<comment type="cofactor">
    <cofactor evidence="12">
        <name>Zn(2+)</name>
        <dbReference type="ChEBI" id="CHEBI:29105"/>
    </cofactor>
    <text evidence="12">Binds 2 Zn(2+) ions per subunit. It is not clear if Zn(2+) or Mg(2+) is physiologically important.</text>
</comment>
<dbReference type="GO" id="GO:0005737">
    <property type="term" value="C:cytoplasm"/>
    <property type="evidence" value="ECO:0007669"/>
    <property type="project" value="UniProtKB-SubCell"/>
</dbReference>
<evidence type="ECO:0000256" key="7">
    <source>
        <dbReference type="ARBA" id="ARBA00022839"/>
    </source>
</evidence>
<keyword evidence="3 12" id="KW-0479">Metal-binding</keyword>
<dbReference type="Pfam" id="PF17770">
    <property type="entry name" value="RNase_J_C"/>
    <property type="match status" value="1"/>
</dbReference>
<keyword evidence="7 9" id="KW-0269">Exonuclease</keyword>
<protein>
    <recommendedName>
        <fullName evidence="9">Ribonuclease J</fullName>
        <shortName evidence="9">RNase J</shortName>
        <ecNumber evidence="9">3.1.-.-</ecNumber>
    </recommendedName>
</protein>